<dbReference type="PANTHER" id="PTHR46354:SF10">
    <property type="entry name" value="TRANSCRIPTION FACTOR TGA5-LIKE"/>
    <property type="match status" value="1"/>
</dbReference>
<name>A0A438E3P4_VITVI</name>
<keyword evidence="1" id="KW-0175">Coiled coil</keyword>
<dbReference type="Pfam" id="PF14144">
    <property type="entry name" value="DOG1"/>
    <property type="match status" value="1"/>
</dbReference>
<dbReference type="Proteomes" id="UP000288805">
    <property type="component" value="Unassembled WGS sequence"/>
</dbReference>
<organism evidence="3 4">
    <name type="scientific">Vitis vinifera</name>
    <name type="common">Grape</name>
    <dbReference type="NCBI Taxonomy" id="29760"/>
    <lineage>
        <taxon>Eukaryota</taxon>
        <taxon>Viridiplantae</taxon>
        <taxon>Streptophyta</taxon>
        <taxon>Embryophyta</taxon>
        <taxon>Tracheophyta</taxon>
        <taxon>Spermatophyta</taxon>
        <taxon>Magnoliopsida</taxon>
        <taxon>eudicotyledons</taxon>
        <taxon>Gunneridae</taxon>
        <taxon>Pentapetalae</taxon>
        <taxon>rosids</taxon>
        <taxon>Vitales</taxon>
        <taxon>Vitaceae</taxon>
        <taxon>Viteae</taxon>
        <taxon>Vitis</taxon>
    </lineage>
</organism>
<feature type="domain" description="DOG1" evidence="2">
    <location>
        <begin position="12"/>
        <end position="235"/>
    </location>
</feature>
<sequence>MPPANSNPNPNTEPFETFFRGWLVRQEEVRQLLLQATTERDCDKAREDEEARLQGLIGRVVAHYAEYYKAKLRVVREDALIMFEPPWFTLFERNLLWIGGFKPGLALRLVRNYVTNLTEEQTRMMEDVRTEMAEEERELAAELEKVKTGPTMISLVEMATRGRERSNGERDEVDEQSEIVKLAVETLVECADYLRCKTALKIMDILNPSQNLKFLLAITQLRLRVCNWGLQREAESRNDNGRH</sequence>
<dbReference type="PANTHER" id="PTHR46354">
    <property type="entry name" value="DOG1 DOMAIN-CONTAINING PROTEIN"/>
    <property type="match status" value="1"/>
</dbReference>
<gene>
    <name evidence="3" type="primary">DOGL4_3</name>
    <name evidence="3" type="ORF">CK203_085029</name>
</gene>
<proteinExistence type="predicted"/>
<dbReference type="InterPro" id="IPR051886">
    <property type="entry name" value="Seed_Dev/Stress_Resp_Reg"/>
</dbReference>
<feature type="coiled-coil region" evidence="1">
    <location>
        <begin position="118"/>
        <end position="145"/>
    </location>
</feature>
<dbReference type="PROSITE" id="PS51806">
    <property type="entry name" value="DOG1"/>
    <property type="match status" value="1"/>
</dbReference>
<dbReference type="AlphaFoldDB" id="A0A438E3P4"/>
<dbReference type="GO" id="GO:0043565">
    <property type="term" value="F:sequence-specific DNA binding"/>
    <property type="evidence" value="ECO:0007669"/>
    <property type="project" value="InterPro"/>
</dbReference>
<dbReference type="GO" id="GO:0006351">
    <property type="term" value="P:DNA-templated transcription"/>
    <property type="evidence" value="ECO:0007669"/>
    <property type="project" value="InterPro"/>
</dbReference>
<evidence type="ECO:0000313" key="3">
    <source>
        <dbReference type="EMBL" id="RVW42309.1"/>
    </source>
</evidence>
<evidence type="ECO:0000256" key="1">
    <source>
        <dbReference type="SAM" id="Coils"/>
    </source>
</evidence>
<dbReference type="InterPro" id="IPR025422">
    <property type="entry name" value="TGA_domain"/>
</dbReference>
<protein>
    <submittedName>
        <fullName evidence="3">Protein DOG1-like 4</fullName>
    </submittedName>
</protein>
<dbReference type="EMBL" id="QGNW01001406">
    <property type="protein sequence ID" value="RVW42309.1"/>
    <property type="molecule type" value="Genomic_DNA"/>
</dbReference>
<evidence type="ECO:0000313" key="4">
    <source>
        <dbReference type="Proteomes" id="UP000288805"/>
    </source>
</evidence>
<evidence type="ECO:0000259" key="2">
    <source>
        <dbReference type="PROSITE" id="PS51806"/>
    </source>
</evidence>
<reference evidence="3 4" key="1">
    <citation type="journal article" date="2018" name="PLoS Genet.">
        <title>Population sequencing reveals clonal diversity and ancestral inbreeding in the grapevine cultivar Chardonnay.</title>
        <authorList>
            <person name="Roach M.J."/>
            <person name="Johnson D.L."/>
            <person name="Bohlmann J."/>
            <person name="van Vuuren H.J."/>
            <person name="Jones S.J."/>
            <person name="Pretorius I.S."/>
            <person name="Schmidt S.A."/>
            <person name="Borneman A.R."/>
        </authorList>
    </citation>
    <scope>NUCLEOTIDE SEQUENCE [LARGE SCALE GENOMIC DNA]</scope>
    <source>
        <strain evidence="4">cv. Chardonnay</strain>
        <tissue evidence="3">Leaf</tissue>
    </source>
</reference>
<comment type="caution">
    <text evidence="3">The sequence shown here is derived from an EMBL/GenBank/DDBJ whole genome shotgun (WGS) entry which is preliminary data.</text>
</comment>
<accession>A0A438E3P4</accession>